<dbReference type="Pfam" id="PF04365">
    <property type="entry name" value="BrnT_toxin"/>
    <property type="match status" value="1"/>
</dbReference>
<evidence type="ECO:0000313" key="2">
    <source>
        <dbReference type="Proteomes" id="UP000095463"/>
    </source>
</evidence>
<dbReference type="RefSeq" id="WP_069911242.1">
    <property type="nucleotide sequence ID" value="NZ_LAJE02000284.1"/>
</dbReference>
<dbReference type="AlphaFoldDB" id="A0A1E5XLQ7"/>
<comment type="caution">
    <text evidence="1">The sequence shown here is derived from an EMBL/GenBank/DDBJ whole genome shotgun (WGS) entry which is preliminary data.</text>
</comment>
<keyword evidence="2" id="KW-1185">Reference proteome</keyword>
<accession>A0A1E5XLQ7</accession>
<dbReference type="InterPro" id="IPR038573">
    <property type="entry name" value="BrnT_sf"/>
</dbReference>
<dbReference type="OrthoDB" id="839663at2"/>
<dbReference type="EMBL" id="LAJE02000284">
    <property type="protein sequence ID" value="OEO29515.1"/>
    <property type="molecule type" value="Genomic_DNA"/>
</dbReference>
<name>A0A1E5XLQ7_9HYPH</name>
<evidence type="ECO:0000313" key="1">
    <source>
        <dbReference type="EMBL" id="OEO29515.1"/>
    </source>
</evidence>
<proteinExistence type="predicted"/>
<evidence type="ECO:0008006" key="3">
    <source>
        <dbReference type="Google" id="ProtNLM"/>
    </source>
</evidence>
<protein>
    <recommendedName>
        <fullName evidence="3">BrnT family toxin</fullName>
    </recommendedName>
</protein>
<dbReference type="Proteomes" id="UP000095463">
    <property type="component" value="Unassembled WGS sequence"/>
</dbReference>
<dbReference type="InterPro" id="IPR007460">
    <property type="entry name" value="BrnT_toxin"/>
</dbReference>
<organism evidence="1 2">
    <name type="scientific">Devosia insulae DS-56</name>
    <dbReference type="NCBI Taxonomy" id="1116389"/>
    <lineage>
        <taxon>Bacteria</taxon>
        <taxon>Pseudomonadati</taxon>
        <taxon>Pseudomonadota</taxon>
        <taxon>Alphaproteobacteria</taxon>
        <taxon>Hyphomicrobiales</taxon>
        <taxon>Devosiaceae</taxon>
        <taxon>Devosia</taxon>
    </lineage>
</organism>
<gene>
    <name evidence="1" type="ORF">VW23_025225</name>
</gene>
<reference evidence="1 2" key="1">
    <citation type="journal article" date="2015" name="Genome Announc.">
        <title>Genome Assemblies of Three Soil-Associated Devosia species: D. insulae, D. limi, and D. soli.</title>
        <authorList>
            <person name="Hassan Y.I."/>
            <person name="Lepp D."/>
            <person name="Zhou T."/>
        </authorList>
    </citation>
    <scope>NUCLEOTIDE SEQUENCE [LARGE SCALE GENOMIC DNA]</scope>
    <source>
        <strain evidence="1 2">DS-56</strain>
    </source>
</reference>
<dbReference type="Gene3D" id="3.10.450.530">
    <property type="entry name" value="Ribonuclease toxin, BrnT, of type II toxin-antitoxin system"/>
    <property type="match status" value="1"/>
</dbReference>
<sequence>MRFEWDQAKYLANKLKHGVSFEAAASVFYDPNEVTEEDLDSWGERRWRTIGRSDAGTHLLVIHAERGIIDGELLVRIISARMATSTERKRYEREVRYR</sequence>